<name>A0A4P2QDF0_SORCE</name>
<sequence>MDTAAFRAEIEPLKNDDRVRRVVSLGRDAAAGDAGARAILAALSASAQPYERLLALLGVHGTGDGARVVAALSDPSRTVRRRAARMVPRFCDDAQALAALDAIVGRRLLRRTVAALARRKRVAVVDAFLAARMEQGRDPTIVDLLPFGSEPLVSAHLRDIDEAGGPSCLDRLADRHPAVTGRWFQASIERSRALDVRQRYRLASLLAPLARRAPDAALRLVQSLFQLGEEPSSLSGALRVLVRARPRDTFDLLKARHEGGRPARPPGAFEVARFDKVAPALGAERLDYLVRHAWAALGDGKRGVRWFLRLAADDRQAVLRAFLAGERGGFGAFLFRHVTAGSPGEIAARERAFERWSYAARGSDGTIKPEVLDFLPRDLREREARRHLDDCPALTTRPDRRMAYARLLGFAEARAALAPFLGHPEGEERAKAQRLLVATVLHDRGALAEALKNVRGRKFEQDPVRRAMIEALAALPVARFGPEHLEDVGQVVQDALDAADLSPATAAAVERLVVRLFRVDGAWGARWLARLLSVRGAIATLGLGEGLTREEAARLAPALAQLVDLWCTKERAAAVIWLAQSLGERLAAVPPVLGALERLARELPFAGVAGRALALLRAHDRPRLARLVPELLREDRSFVLIDTVARLVSLRRQDLLDPLLEGRPMTGRFATGRTHWVIDFEAGHGRWTARQQEQYAAGLRALLADATCDVPTLRFALSTLVRLAYADASAITPFASDPRPPVREMAIRGLPWLDAGQGVPVLIECLGDDRARWAIYALRKAFADMRQERVLAELRAVPTTKVTVAKEVVRLLGEVGGDDAYHDLLRLDAPGTHRDVRIALLRALWDHLERPETWAVFERAARDPDWIVASKLADVPLGRLSPAAEARVVDLLATILGRAEPEARLALLRRAAYLPLRDEQRSLFRRLLAHLGTPAPEEAAEALSAVLARMRPEGETDAVVQRIEALLPERRHLVAFLPALSARLGPYAPPHHVAVGHGVLAALKADALATPQYLALAARLLDWKGLSEALAELAERDLLHHDAMVAAIAAVRGCVHPARLEERLRESRDPRLRRLALAALERAAAPKNGWSKERRALLEVYRRDPSPAVAGPASFVAPP</sequence>
<gene>
    <name evidence="1" type="ORF">SOCEGT47_080070</name>
</gene>
<dbReference type="EMBL" id="CP012670">
    <property type="protein sequence ID" value="AUX27418.1"/>
    <property type="molecule type" value="Genomic_DNA"/>
</dbReference>
<proteinExistence type="predicted"/>
<dbReference type="Gene3D" id="1.25.10.10">
    <property type="entry name" value="Leucine-rich Repeat Variant"/>
    <property type="match status" value="1"/>
</dbReference>
<dbReference type="Proteomes" id="UP000295781">
    <property type="component" value="Chromosome"/>
</dbReference>
<accession>A0A4P2QDF0</accession>
<organism evidence="1 2">
    <name type="scientific">Sorangium cellulosum</name>
    <name type="common">Polyangium cellulosum</name>
    <dbReference type="NCBI Taxonomy" id="56"/>
    <lineage>
        <taxon>Bacteria</taxon>
        <taxon>Pseudomonadati</taxon>
        <taxon>Myxococcota</taxon>
        <taxon>Polyangia</taxon>
        <taxon>Polyangiales</taxon>
        <taxon>Polyangiaceae</taxon>
        <taxon>Sorangium</taxon>
    </lineage>
</organism>
<dbReference type="InterPro" id="IPR016024">
    <property type="entry name" value="ARM-type_fold"/>
</dbReference>
<evidence type="ECO:0000313" key="1">
    <source>
        <dbReference type="EMBL" id="AUX27418.1"/>
    </source>
</evidence>
<protein>
    <recommendedName>
        <fullName evidence="3">HEAT repeat domain-containing protein</fullName>
    </recommendedName>
</protein>
<dbReference type="AlphaFoldDB" id="A0A4P2QDF0"/>
<dbReference type="InterPro" id="IPR011989">
    <property type="entry name" value="ARM-like"/>
</dbReference>
<evidence type="ECO:0000313" key="2">
    <source>
        <dbReference type="Proteomes" id="UP000295781"/>
    </source>
</evidence>
<dbReference type="SUPFAM" id="SSF48371">
    <property type="entry name" value="ARM repeat"/>
    <property type="match status" value="1"/>
</dbReference>
<evidence type="ECO:0008006" key="3">
    <source>
        <dbReference type="Google" id="ProtNLM"/>
    </source>
</evidence>
<reference evidence="1 2" key="1">
    <citation type="submission" date="2015-09" db="EMBL/GenBank/DDBJ databases">
        <title>Sorangium comparison.</title>
        <authorList>
            <person name="Zaburannyi N."/>
            <person name="Bunk B."/>
            <person name="Overmann J."/>
            <person name="Mueller R."/>
        </authorList>
    </citation>
    <scope>NUCLEOTIDE SEQUENCE [LARGE SCALE GENOMIC DNA]</scope>
    <source>
        <strain evidence="1 2">So ceGT47</strain>
    </source>
</reference>
<dbReference type="OrthoDB" id="2077833at2"/>
<dbReference type="RefSeq" id="WP_129355669.1">
    <property type="nucleotide sequence ID" value="NZ_CP012670.1"/>
</dbReference>